<sequence length="429" mass="48908">MNDVLDIHSDVIFDETITHYEIHAHQPYSSSSFDNNDEIRIAIQHQELNLLPSQSYIHIFGRLSTTANTPVTSTQLVNNGICHLFDEIRYEINAIEIDRCKAAGITTTMKGCASFSSAQAHRQENAGWCSDISQHPPVVDAGGNFDVHLPLNMIFGFAEDYKKIIVNAKHELILVRSRTDLNAVVQLRPPVADLGENPTQAQREAAARAALPEAFKITLKKIEWCMPSIQLSNANKIQLLKELETNRPVKIAFRSWQLFEWPSIPVATRQHVWAVKTSSQLEKPRFVIIGFQANRKSSAYQNASMFDHCHITNVRLFLNSQYYPYGNLNIDFTQNQYARLYEMYANFQSNYYGKNSKPMLSRAHFKDYMPLIIIDCSKQNESLKAAPVDVRIEFESNEPFPPNTSAYCLILHDRIIEQNILSGEIKKVT</sequence>
<comment type="caution">
    <text evidence="2">The sequence shown here is derived from an EMBL/GenBank/DDBJ whole genome shotgun (WGS) entry which is preliminary data.</text>
</comment>
<evidence type="ECO:0000259" key="1">
    <source>
        <dbReference type="Pfam" id="PF21738"/>
    </source>
</evidence>
<dbReference type="Proteomes" id="UP001627154">
    <property type="component" value="Unassembled WGS sequence"/>
</dbReference>
<protein>
    <recommendedName>
        <fullName evidence="1">Double jelly roll-like domain-containing protein</fullName>
    </recommendedName>
</protein>
<organism evidence="2 3">
    <name type="scientific">Trichogramma kaykai</name>
    <dbReference type="NCBI Taxonomy" id="54128"/>
    <lineage>
        <taxon>Eukaryota</taxon>
        <taxon>Metazoa</taxon>
        <taxon>Ecdysozoa</taxon>
        <taxon>Arthropoda</taxon>
        <taxon>Hexapoda</taxon>
        <taxon>Insecta</taxon>
        <taxon>Pterygota</taxon>
        <taxon>Neoptera</taxon>
        <taxon>Endopterygota</taxon>
        <taxon>Hymenoptera</taxon>
        <taxon>Apocrita</taxon>
        <taxon>Proctotrupomorpha</taxon>
        <taxon>Chalcidoidea</taxon>
        <taxon>Trichogrammatidae</taxon>
        <taxon>Trichogramma</taxon>
    </lineage>
</organism>
<gene>
    <name evidence="2" type="ORF">TKK_014218</name>
</gene>
<proteinExistence type="predicted"/>
<dbReference type="AlphaFoldDB" id="A0ABD2WE42"/>
<accession>A0ABD2WE42</accession>
<name>A0ABD2WE42_9HYME</name>
<dbReference type="EMBL" id="JBJJXI010000113">
    <property type="protein sequence ID" value="KAL3390960.1"/>
    <property type="molecule type" value="Genomic_DNA"/>
</dbReference>
<feature type="domain" description="Double jelly roll-like" evidence="1">
    <location>
        <begin position="215"/>
        <end position="416"/>
    </location>
</feature>
<evidence type="ECO:0000313" key="3">
    <source>
        <dbReference type="Proteomes" id="UP001627154"/>
    </source>
</evidence>
<dbReference type="Pfam" id="PF21738">
    <property type="entry name" value="DJR-like_dom"/>
    <property type="match status" value="2"/>
</dbReference>
<dbReference type="PANTHER" id="PTHR36159:SF1">
    <property type="entry name" value="RETROVIRUS-RELATED POL POLYPROTEIN FROM TRANSPOSON 412-LIKE PROTEIN"/>
    <property type="match status" value="1"/>
</dbReference>
<dbReference type="PANTHER" id="PTHR36159">
    <property type="entry name" value="PROTEIN CBG23766"/>
    <property type="match status" value="1"/>
</dbReference>
<dbReference type="InterPro" id="IPR049512">
    <property type="entry name" value="DJR-like_dom"/>
</dbReference>
<feature type="domain" description="Double jelly roll-like" evidence="1">
    <location>
        <begin position="75"/>
        <end position="185"/>
    </location>
</feature>
<keyword evidence="3" id="KW-1185">Reference proteome</keyword>
<reference evidence="2 3" key="1">
    <citation type="journal article" date="2024" name="bioRxiv">
        <title>A reference genome for Trichogramma kaykai: A tiny desert-dwelling parasitoid wasp with competing sex-ratio distorters.</title>
        <authorList>
            <person name="Culotta J."/>
            <person name="Lindsey A.R."/>
        </authorList>
    </citation>
    <scope>NUCLEOTIDE SEQUENCE [LARGE SCALE GENOMIC DNA]</scope>
    <source>
        <strain evidence="2 3">KSX58</strain>
    </source>
</reference>
<evidence type="ECO:0000313" key="2">
    <source>
        <dbReference type="EMBL" id="KAL3390960.1"/>
    </source>
</evidence>